<evidence type="ECO:0000313" key="2">
    <source>
        <dbReference type="EMBL" id="GAA0473037.1"/>
    </source>
</evidence>
<sequence>MLLYVFLALLNGAVIGISRAVNGRLSATVGPFRSSLWNHAVGFAFLTVALVVLGQWEFGASPPWAAYLGGFFGALFVAVNSYVFPRVGAMHAALLVISGQMISAVLIDWHTEGEAPSGLRCLGAAVVLLGIYLSQTRRTKEKAK</sequence>
<evidence type="ECO:0000256" key="1">
    <source>
        <dbReference type="SAM" id="Phobius"/>
    </source>
</evidence>
<reference evidence="2 3" key="1">
    <citation type="journal article" date="2019" name="Int. J. Syst. Evol. Microbiol.">
        <title>The Global Catalogue of Microorganisms (GCM) 10K type strain sequencing project: providing services to taxonomists for standard genome sequencing and annotation.</title>
        <authorList>
            <consortium name="The Broad Institute Genomics Platform"/>
            <consortium name="The Broad Institute Genome Sequencing Center for Infectious Disease"/>
            <person name="Wu L."/>
            <person name="Ma J."/>
        </authorList>
    </citation>
    <scope>NUCLEOTIDE SEQUENCE [LARGE SCALE GENOMIC DNA]</scope>
    <source>
        <strain evidence="2 3">JCM 10649</strain>
    </source>
</reference>
<feature type="transmembrane region" description="Helical" evidence="1">
    <location>
        <begin position="36"/>
        <end position="53"/>
    </location>
</feature>
<dbReference type="EMBL" id="BAAAHB010000043">
    <property type="protein sequence ID" value="GAA0473037.1"/>
    <property type="molecule type" value="Genomic_DNA"/>
</dbReference>
<feature type="transmembrane region" description="Helical" evidence="1">
    <location>
        <begin position="119"/>
        <end position="135"/>
    </location>
</feature>
<protein>
    <submittedName>
        <fullName evidence="2">DMT family transporter</fullName>
    </submittedName>
</protein>
<name>A0ABN1ACI1_9ACTN</name>
<organism evidence="2 3">
    <name type="scientific">Streptomyces stramineus</name>
    <dbReference type="NCBI Taxonomy" id="173861"/>
    <lineage>
        <taxon>Bacteria</taxon>
        <taxon>Bacillati</taxon>
        <taxon>Actinomycetota</taxon>
        <taxon>Actinomycetes</taxon>
        <taxon>Kitasatosporales</taxon>
        <taxon>Streptomycetaceae</taxon>
        <taxon>Streptomyces</taxon>
    </lineage>
</organism>
<dbReference type="RefSeq" id="WP_344092335.1">
    <property type="nucleotide sequence ID" value="NZ_BAAAHB010000043.1"/>
</dbReference>
<keyword evidence="1" id="KW-0472">Membrane</keyword>
<dbReference type="Proteomes" id="UP001499895">
    <property type="component" value="Unassembled WGS sequence"/>
</dbReference>
<dbReference type="Pfam" id="PF04657">
    <property type="entry name" value="DMT_YdcZ"/>
    <property type="match status" value="1"/>
</dbReference>
<keyword evidence="3" id="KW-1185">Reference proteome</keyword>
<dbReference type="SUPFAM" id="SSF103481">
    <property type="entry name" value="Multidrug resistance efflux transporter EmrE"/>
    <property type="match status" value="1"/>
</dbReference>
<comment type="caution">
    <text evidence="2">The sequence shown here is derived from an EMBL/GenBank/DDBJ whole genome shotgun (WGS) entry which is preliminary data.</text>
</comment>
<evidence type="ECO:0000313" key="3">
    <source>
        <dbReference type="Proteomes" id="UP001499895"/>
    </source>
</evidence>
<keyword evidence="1" id="KW-0812">Transmembrane</keyword>
<dbReference type="InterPro" id="IPR006750">
    <property type="entry name" value="YdcZ"/>
</dbReference>
<gene>
    <name evidence="2" type="ORF">GCM10009544_38820</name>
</gene>
<dbReference type="PANTHER" id="PTHR34821">
    <property type="entry name" value="INNER MEMBRANE PROTEIN YDCZ"/>
    <property type="match status" value="1"/>
</dbReference>
<keyword evidence="1" id="KW-1133">Transmembrane helix</keyword>
<feature type="transmembrane region" description="Helical" evidence="1">
    <location>
        <begin position="65"/>
        <end position="83"/>
    </location>
</feature>
<feature type="transmembrane region" description="Helical" evidence="1">
    <location>
        <begin position="89"/>
        <end position="107"/>
    </location>
</feature>
<dbReference type="InterPro" id="IPR037185">
    <property type="entry name" value="EmrE-like"/>
</dbReference>
<accession>A0ABN1ACI1</accession>
<dbReference type="PANTHER" id="PTHR34821:SF2">
    <property type="entry name" value="INNER MEMBRANE PROTEIN YDCZ"/>
    <property type="match status" value="1"/>
</dbReference>
<proteinExistence type="predicted"/>